<evidence type="ECO:0000313" key="2">
    <source>
        <dbReference type="Proteomes" id="UP000199612"/>
    </source>
</evidence>
<protein>
    <submittedName>
        <fullName evidence="1">Uncharacterized protein</fullName>
    </submittedName>
</protein>
<dbReference type="AlphaFoldDB" id="A0A1I1L2B7"/>
<gene>
    <name evidence="1" type="ORF">SAMN04488102_11728</name>
</gene>
<evidence type="ECO:0000313" key="1">
    <source>
        <dbReference type="EMBL" id="SFC67184.1"/>
    </source>
</evidence>
<accession>A0A1I1L2B7</accession>
<organism evidence="1 2">
    <name type="scientific">Alkalibacterium subtropicum</name>
    <dbReference type="NCBI Taxonomy" id="753702"/>
    <lineage>
        <taxon>Bacteria</taxon>
        <taxon>Bacillati</taxon>
        <taxon>Bacillota</taxon>
        <taxon>Bacilli</taxon>
        <taxon>Lactobacillales</taxon>
        <taxon>Carnobacteriaceae</taxon>
        <taxon>Alkalibacterium</taxon>
    </lineage>
</organism>
<dbReference type="EMBL" id="FOLT01000017">
    <property type="protein sequence ID" value="SFC67184.1"/>
    <property type="molecule type" value="Genomic_DNA"/>
</dbReference>
<keyword evidence="2" id="KW-1185">Reference proteome</keyword>
<proteinExistence type="predicted"/>
<sequence>MTFEKERDEMKKSEEENFEDFVYSDSYFFIAGHTSGGAHYSITMEEAREQGLLEENELTSDEDDEDLELPF</sequence>
<dbReference type="STRING" id="753702.SAMN04488102_11728"/>
<reference evidence="2" key="1">
    <citation type="submission" date="2016-10" db="EMBL/GenBank/DDBJ databases">
        <authorList>
            <person name="Varghese N."/>
            <person name="Submissions S."/>
        </authorList>
    </citation>
    <scope>NUCLEOTIDE SEQUENCE [LARGE SCALE GENOMIC DNA]</scope>
    <source>
        <strain evidence="2">DSM 23664</strain>
    </source>
</reference>
<name>A0A1I1L2B7_9LACT</name>
<dbReference type="Proteomes" id="UP000199612">
    <property type="component" value="Unassembled WGS sequence"/>
</dbReference>